<evidence type="ECO:0000256" key="1">
    <source>
        <dbReference type="SAM" id="MobiDB-lite"/>
    </source>
</evidence>
<dbReference type="EMBL" id="LS483515">
    <property type="protein sequence ID" value="SRX72160.1"/>
    <property type="molecule type" value="Genomic_DNA"/>
</dbReference>
<feature type="region of interest" description="Disordered" evidence="1">
    <location>
        <begin position="29"/>
        <end position="66"/>
    </location>
</feature>
<name>A0AB38GFW1_MYCMC</name>
<dbReference type="InterPro" id="IPR054816">
    <property type="entry name" value="Lipoprotein_mollicutes-type_CS"/>
</dbReference>
<sequence length="159" mass="18058">MKKLLTILGSVGLVATTSAAVIACGDRTPQKSSDIKSVEQPRKEEKKLVENNGKEEKNKPDFSSVEGKLLGNFEPDKNNMIPQANIKKAIAEKLDISEVDLQDLNVNYEDKKGEVTLLRFDNKKLEFTFTSYLDLGKIKIEKPRKYFIYFSWRNQKGIS</sequence>
<dbReference type="PROSITE" id="PS51257">
    <property type="entry name" value="PROKAR_LIPOPROTEIN"/>
    <property type="match status" value="1"/>
</dbReference>
<proteinExistence type="predicted"/>
<feature type="chain" id="PRO_5044261894" evidence="2">
    <location>
        <begin position="24"/>
        <end position="159"/>
    </location>
</feature>
<evidence type="ECO:0000313" key="4">
    <source>
        <dbReference type="Proteomes" id="UP000290347"/>
    </source>
</evidence>
<organism evidence="3 4">
    <name type="scientific">Mycoplasma mycoides subsp. capri</name>
    <dbReference type="NCBI Taxonomy" id="40477"/>
    <lineage>
        <taxon>Bacteria</taxon>
        <taxon>Bacillati</taxon>
        <taxon>Mycoplasmatota</taxon>
        <taxon>Mollicutes</taxon>
        <taxon>Mycoplasmataceae</taxon>
        <taxon>Mycoplasma</taxon>
    </lineage>
</organism>
<evidence type="ECO:0000256" key="2">
    <source>
        <dbReference type="SAM" id="SignalP"/>
    </source>
</evidence>
<dbReference type="NCBIfam" id="NF038029">
    <property type="entry name" value="LP_plasma"/>
    <property type="match status" value="1"/>
</dbReference>
<protein>
    <submittedName>
        <fullName evidence="3">Lipoprotein</fullName>
    </submittedName>
</protein>
<evidence type="ECO:0000313" key="3">
    <source>
        <dbReference type="EMBL" id="SRX72160.1"/>
    </source>
</evidence>
<feature type="signal peptide" evidence="2">
    <location>
        <begin position="1"/>
        <end position="23"/>
    </location>
</feature>
<keyword evidence="3" id="KW-0449">Lipoprotein</keyword>
<reference evidence="3 4" key="1">
    <citation type="submission" date="2018-05" db="EMBL/GenBank/DDBJ databases">
        <authorList>
            <person name="Falquet L."/>
            <person name="Falquet L."/>
        </authorList>
    </citation>
    <scope>NUCLEOTIDE SEQUENCE [LARGE SCALE GENOMIC DNA]</scope>
    <source>
        <strain evidence="3 4">GM12</strain>
    </source>
</reference>
<dbReference type="AlphaFoldDB" id="A0AB38GFW1"/>
<keyword evidence="2" id="KW-0732">Signal</keyword>
<feature type="compositionally biased region" description="Basic and acidic residues" evidence="1">
    <location>
        <begin position="33"/>
        <end position="60"/>
    </location>
</feature>
<dbReference type="RefSeq" id="WP_020863076.1">
    <property type="nucleotide sequence ID" value="NZ_CP012387.1"/>
</dbReference>
<gene>
    <name evidence="3" type="ORF">MMC68T_00899</name>
</gene>
<dbReference type="Proteomes" id="UP000290347">
    <property type="component" value="Chromosome"/>
</dbReference>
<accession>A0AB38GFW1</accession>